<name>A0A8T6R2I0_9MICO</name>
<dbReference type="InterPro" id="IPR002575">
    <property type="entry name" value="Aminoglycoside_PTrfase"/>
</dbReference>
<evidence type="ECO:0000313" key="3">
    <source>
        <dbReference type="Proteomes" id="UP000287866"/>
    </source>
</evidence>
<evidence type="ECO:0000259" key="1">
    <source>
        <dbReference type="Pfam" id="PF01636"/>
    </source>
</evidence>
<organism evidence="2 3">
    <name type="scientific">Phycicoccus flavus</name>
    <dbReference type="NCBI Taxonomy" id="2502783"/>
    <lineage>
        <taxon>Bacteria</taxon>
        <taxon>Bacillati</taxon>
        <taxon>Actinomycetota</taxon>
        <taxon>Actinomycetes</taxon>
        <taxon>Micrococcales</taxon>
        <taxon>Intrasporangiaceae</taxon>
        <taxon>Phycicoccus</taxon>
    </lineage>
</organism>
<dbReference type="RefSeq" id="WP_165566490.1">
    <property type="nucleotide sequence ID" value="NZ_SAYU02000024.1"/>
</dbReference>
<gene>
    <name evidence="2" type="ORF">EPD83_009000</name>
</gene>
<dbReference type="InterPro" id="IPR011009">
    <property type="entry name" value="Kinase-like_dom_sf"/>
</dbReference>
<dbReference type="Pfam" id="PF01636">
    <property type="entry name" value="APH"/>
    <property type="match status" value="1"/>
</dbReference>
<accession>A0A8T6R2I0</accession>
<evidence type="ECO:0000313" key="2">
    <source>
        <dbReference type="EMBL" id="NHA68187.1"/>
    </source>
</evidence>
<dbReference type="EMBL" id="SAYU02000024">
    <property type="protein sequence ID" value="NHA68187.1"/>
    <property type="molecule type" value="Genomic_DNA"/>
</dbReference>
<dbReference type="SUPFAM" id="SSF56112">
    <property type="entry name" value="Protein kinase-like (PK-like)"/>
    <property type="match status" value="1"/>
</dbReference>
<proteinExistence type="predicted"/>
<dbReference type="Proteomes" id="UP000287866">
    <property type="component" value="Unassembled WGS sequence"/>
</dbReference>
<dbReference type="AlphaFoldDB" id="A0A8T6R2I0"/>
<sequence>MGGLEMLGTAAVGEDELAEMLAAHHDWSGPVTVEQVEVAEVPYGLDALTTAQRHVVRGRARTPDGPRPFRLFVKVVQAFTRSPLYRTVPVDLREMAADSVPWRSEPLAYASDLADRLPPGLTMPRAVAVRELDEESSAIWLEELEIREVRWDRACDEAAALALGRLAGSPRVAERSRFDGEGWSLRTYLEGRMTHQILPILRDEALWSHPLVAGSFDDPLRTRLLAVADRVAALTEEALALPHTPAHGDACPNNLLTVDGVDGFVLIDYGFWMPMPVGADLGQLLVGEVQIGRASAEDLAERDEVLLSAYARGLRAEGHEVDDAVLRRSHAVHMVLMTGLSSVPWEHLAAPPSTALERIARDRAAVARFCLDRLDATGAHPAAGVTMGA</sequence>
<comment type="caution">
    <text evidence="2">The sequence shown here is derived from an EMBL/GenBank/DDBJ whole genome shotgun (WGS) entry which is preliminary data.</text>
</comment>
<protein>
    <recommendedName>
        <fullName evidence="1">Aminoglycoside phosphotransferase domain-containing protein</fullName>
    </recommendedName>
</protein>
<reference evidence="2" key="1">
    <citation type="submission" date="2020-03" db="EMBL/GenBank/DDBJ databases">
        <title>Phycicoccus flavus sp. nov., a novel endophytic actinobacterium isolated from branch of Kandelia candel.</title>
        <authorList>
            <person name="Tuo L."/>
        </authorList>
    </citation>
    <scope>NUCLEOTIDE SEQUENCE</scope>
    <source>
        <strain evidence="2">CMS6Z-2</strain>
    </source>
</reference>
<keyword evidence="3" id="KW-1185">Reference proteome</keyword>
<feature type="domain" description="Aminoglycoside phosphotransferase" evidence="1">
    <location>
        <begin position="112"/>
        <end position="308"/>
    </location>
</feature>